<sequence>MISTIRTTAPMALNRRLFSISATTNAPSSSPRAAKIAAYTVLGSTVVIAGASRLLKDEVVYWTPNVR</sequence>
<reference evidence="1" key="1">
    <citation type="journal article" date="2020" name="Fungal Divers.">
        <title>Resolving the Mortierellaceae phylogeny through synthesis of multi-gene phylogenetics and phylogenomics.</title>
        <authorList>
            <person name="Vandepol N."/>
            <person name="Liber J."/>
            <person name="Desiro A."/>
            <person name="Na H."/>
            <person name="Kennedy M."/>
            <person name="Barry K."/>
            <person name="Grigoriev I.V."/>
            <person name="Miller A.N."/>
            <person name="O'Donnell K."/>
            <person name="Stajich J.E."/>
            <person name="Bonito G."/>
        </authorList>
    </citation>
    <scope>NUCLEOTIDE SEQUENCE</scope>
    <source>
        <strain evidence="1">MES-2147</strain>
    </source>
</reference>
<keyword evidence="2" id="KW-1185">Reference proteome</keyword>
<proteinExistence type="predicted"/>
<dbReference type="Proteomes" id="UP000749646">
    <property type="component" value="Unassembled WGS sequence"/>
</dbReference>
<evidence type="ECO:0000313" key="1">
    <source>
        <dbReference type="EMBL" id="KAF9941398.1"/>
    </source>
</evidence>
<accession>A0A9P6IRF5</accession>
<gene>
    <name evidence="1" type="ORF">BGZ65_003881</name>
</gene>
<organism evidence="1 2">
    <name type="scientific">Modicella reniformis</name>
    <dbReference type="NCBI Taxonomy" id="1440133"/>
    <lineage>
        <taxon>Eukaryota</taxon>
        <taxon>Fungi</taxon>
        <taxon>Fungi incertae sedis</taxon>
        <taxon>Mucoromycota</taxon>
        <taxon>Mortierellomycotina</taxon>
        <taxon>Mortierellomycetes</taxon>
        <taxon>Mortierellales</taxon>
        <taxon>Mortierellaceae</taxon>
        <taxon>Modicella</taxon>
    </lineage>
</organism>
<evidence type="ECO:0000313" key="2">
    <source>
        <dbReference type="Proteomes" id="UP000749646"/>
    </source>
</evidence>
<feature type="non-terminal residue" evidence="1">
    <location>
        <position position="67"/>
    </location>
</feature>
<protein>
    <submittedName>
        <fullName evidence="1">Uncharacterized protein</fullName>
    </submittedName>
</protein>
<name>A0A9P6IRF5_9FUNG</name>
<dbReference type="EMBL" id="JAAAHW010009416">
    <property type="protein sequence ID" value="KAF9941398.1"/>
    <property type="molecule type" value="Genomic_DNA"/>
</dbReference>
<dbReference type="OrthoDB" id="2437644at2759"/>
<dbReference type="AlphaFoldDB" id="A0A9P6IRF5"/>
<comment type="caution">
    <text evidence="1">The sequence shown here is derived from an EMBL/GenBank/DDBJ whole genome shotgun (WGS) entry which is preliminary data.</text>
</comment>